<gene>
    <name evidence="2" type="ORF">SAMN04487931_1344</name>
</gene>
<feature type="transmembrane region" description="Helical" evidence="1">
    <location>
        <begin position="197"/>
        <end position="215"/>
    </location>
</feature>
<reference evidence="3" key="1">
    <citation type="submission" date="2016-10" db="EMBL/GenBank/DDBJ databases">
        <authorList>
            <person name="Varghese N."/>
            <person name="Submissions S."/>
        </authorList>
    </citation>
    <scope>NUCLEOTIDE SEQUENCE [LARGE SCALE GENOMIC DNA]</scope>
    <source>
        <strain evidence="3">DSM 3384</strain>
    </source>
</reference>
<keyword evidence="1" id="KW-0472">Membrane</keyword>
<protein>
    <submittedName>
        <fullName evidence="2">Uncharacterized protein</fullName>
    </submittedName>
</protein>
<evidence type="ECO:0000256" key="1">
    <source>
        <dbReference type="SAM" id="Phobius"/>
    </source>
</evidence>
<accession>A0A1H2KDF9</accession>
<name>A0A1H2KDF9_9BACT</name>
<evidence type="ECO:0000313" key="2">
    <source>
        <dbReference type="EMBL" id="SDU66767.1"/>
    </source>
</evidence>
<organism evidence="2 3">
    <name type="scientific">Desulfobacula phenolica</name>
    <dbReference type="NCBI Taxonomy" id="90732"/>
    <lineage>
        <taxon>Bacteria</taxon>
        <taxon>Pseudomonadati</taxon>
        <taxon>Thermodesulfobacteriota</taxon>
        <taxon>Desulfobacteria</taxon>
        <taxon>Desulfobacterales</taxon>
        <taxon>Desulfobacteraceae</taxon>
        <taxon>Desulfobacula</taxon>
    </lineage>
</organism>
<keyword evidence="1" id="KW-0812">Transmembrane</keyword>
<dbReference type="EMBL" id="FNLL01000034">
    <property type="protein sequence ID" value="SDU66767.1"/>
    <property type="molecule type" value="Genomic_DNA"/>
</dbReference>
<dbReference type="AlphaFoldDB" id="A0A1H2KDF9"/>
<dbReference type="Proteomes" id="UP000199608">
    <property type="component" value="Unassembled WGS sequence"/>
</dbReference>
<proteinExistence type="predicted"/>
<keyword evidence="3" id="KW-1185">Reference proteome</keyword>
<evidence type="ECO:0000313" key="3">
    <source>
        <dbReference type="Proteomes" id="UP000199608"/>
    </source>
</evidence>
<dbReference type="RefSeq" id="WP_092238753.1">
    <property type="nucleotide sequence ID" value="NZ_FNLL01000034.1"/>
</dbReference>
<keyword evidence="1" id="KW-1133">Transmembrane helix</keyword>
<feature type="transmembrane region" description="Helical" evidence="1">
    <location>
        <begin position="7"/>
        <end position="28"/>
    </location>
</feature>
<sequence>MEIFVKVVTYISGIFVPAIISYYIAVWLQSPVNLEYYKATDDNYGGDSLLDDKLKFSVTKISYMGTEYQTLRVIKFLIVNTNSQNLESGAHFFFLVGNELKPLNPEHVVDLSFKAFTPQKDPVIINRKDNKDWGTGFTFSSDLPGKSNTEITIVLNGKNKDLNNKEIVLKKTPRKKERLQLITSPGKATLSMKAMHFYIWLASVASLYSITWLLINIFTGNYSTGAQIVNWVSKKIFGIGFIK</sequence>